<reference evidence="3" key="1">
    <citation type="journal article" date="2019" name="Int. J. Syst. Evol. Microbiol.">
        <title>The Global Catalogue of Microorganisms (GCM) 10K type strain sequencing project: providing services to taxonomists for standard genome sequencing and annotation.</title>
        <authorList>
            <consortium name="The Broad Institute Genomics Platform"/>
            <consortium name="The Broad Institute Genome Sequencing Center for Infectious Disease"/>
            <person name="Wu L."/>
            <person name="Ma J."/>
        </authorList>
    </citation>
    <scope>NUCLEOTIDE SEQUENCE [LARGE SCALE GENOMIC DNA]</scope>
    <source>
        <strain evidence="3">KCTC 32141</strain>
    </source>
</reference>
<dbReference type="EMBL" id="JBHUOV010000005">
    <property type="protein sequence ID" value="MFD2824077.1"/>
    <property type="molecule type" value="Genomic_DNA"/>
</dbReference>
<accession>A0ABW5WQ89</accession>
<evidence type="ECO:0000313" key="2">
    <source>
        <dbReference type="EMBL" id="MFD2824077.1"/>
    </source>
</evidence>
<feature type="chain" id="PRO_5046126684" evidence="1">
    <location>
        <begin position="20"/>
        <end position="260"/>
    </location>
</feature>
<dbReference type="Proteomes" id="UP001597533">
    <property type="component" value="Unassembled WGS sequence"/>
</dbReference>
<comment type="caution">
    <text evidence="2">The sequence shown here is derived from an EMBL/GenBank/DDBJ whole genome shotgun (WGS) entry which is preliminary data.</text>
</comment>
<evidence type="ECO:0000256" key="1">
    <source>
        <dbReference type="SAM" id="SignalP"/>
    </source>
</evidence>
<protein>
    <submittedName>
        <fullName evidence="2">Carboxypeptidase-like regulatory domain-containing protein</fullName>
    </submittedName>
</protein>
<dbReference type="RefSeq" id="WP_183489907.1">
    <property type="nucleotide sequence ID" value="NZ_JBHUOV010000005.1"/>
</dbReference>
<keyword evidence="3" id="KW-1185">Reference proteome</keyword>
<evidence type="ECO:0000313" key="3">
    <source>
        <dbReference type="Proteomes" id="UP001597533"/>
    </source>
</evidence>
<proteinExistence type="predicted"/>
<keyword evidence="1" id="KW-0732">Signal</keyword>
<dbReference type="InterPro" id="IPR008969">
    <property type="entry name" value="CarboxyPept-like_regulatory"/>
</dbReference>
<feature type="signal peptide" evidence="1">
    <location>
        <begin position="1"/>
        <end position="19"/>
    </location>
</feature>
<dbReference type="SUPFAM" id="SSF49464">
    <property type="entry name" value="Carboxypeptidase regulatory domain-like"/>
    <property type="match status" value="1"/>
</dbReference>
<dbReference type="Pfam" id="PF13715">
    <property type="entry name" value="CarbopepD_reg_2"/>
    <property type="match status" value="1"/>
</dbReference>
<gene>
    <name evidence="2" type="ORF">ACFS5M_10365</name>
</gene>
<name>A0ABW5WQ89_9FLAO</name>
<organism evidence="2 3">
    <name type="scientific">Lacinutrix iliipiscaria</name>
    <dbReference type="NCBI Taxonomy" id="1230532"/>
    <lineage>
        <taxon>Bacteria</taxon>
        <taxon>Pseudomonadati</taxon>
        <taxon>Bacteroidota</taxon>
        <taxon>Flavobacteriia</taxon>
        <taxon>Flavobacteriales</taxon>
        <taxon>Flavobacteriaceae</taxon>
        <taxon>Lacinutrix</taxon>
    </lineage>
</organism>
<sequence>MKYITILFILLFTLTFSYAQEDATKVIGVVINAADDSPLESVNIVNITQVLGTTTNAKGEFKLTAKANDTLHFSYLGFKSVKVKVTNDWLKYGSSNIVLTELAFALEEVVVSQFKLTGHLEVDIKNVVQNNNYRYAISGLPSTGYEAGKRSSNPVTKILGAIFNPADFLHRMFGKQPNEMRKLKKMKQDDEIRNLLATRFDREMLMVLLQVDRVDLDEIVSQCNYSKDFINTANDLQVLDAISECYEEYKVLSRSRSGKF</sequence>